<dbReference type="Proteomes" id="UP000085678">
    <property type="component" value="Unplaced"/>
</dbReference>
<gene>
    <name evidence="2" type="primary">LOC106177685</name>
</gene>
<dbReference type="RefSeq" id="XP_013415984.1">
    <property type="nucleotide sequence ID" value="XM_013560530.1"/>
</dbReference>
<sequence length="173" mass="19405">MVFTLERLGGVLSDVLQQHKRLNKMYRTVTTLVYILLCSLYVPCNSLDCDIPNGVGYPKIYFELLMKGNWPAFEQNGTGFLQHHVCAGRSDNQTIIKFGQDAVDFFSDHFGIDMSNVTPSAILDGRVLVAGGKMEFHPFHLNPNTQCSVKTGRIPTEIFVKLIAFTEIPHRVA</sequence>
<evidence type="ECO:0000313" key="1">
    <source>
        <dbReference type="Proteomes" id="UP000085678"/>
    </source>
</evidence>
<reference evidence="2" key="1">
    <citation type="submission" date="2025-08" db="UniProtKB">
        <authorList>
            <consortium name="RefSeq"/>
        </authorList>
    </citation>
    <scope>IDENTIFICATION</scope>
    <source>
        <tissue evidence="2">Gonads</tissue>
    </source>
</reference>
<organism evidence="1 2">
    <name type="scientific">Lingula anatina</name>
    <name type="common">Brachiopod</name>
    <name type="synonym">Lingula unguis</name>
    <dbReference type="NCBI Taxonomy" id="7574"/>
    <lineage>
        <taxon>Eukaryota</taxon>
        <taxon>Metazoa</taxon>
        <taxon>Spiralia</taxon>
        <taxon>Lophotrochozoa</taxon>
        <taxon>Brachiopoda</taxon>
        <taxon>Linguliformea</taxon>
        <taxon>Lingulata</taxon>
        <taxon>Lingulida</taxon>
        <taxon>Linguloidea</taxon>
        <taxon>Lingulidae</taxon>
        <taxon>Lingula</taxon>
    </lineage>
</organism>
<name>A0A1S3K0T5_LINAN</name>
<protein>
    <submittedName>
        <fullName evidence="2">Uncharacterized protein LOC106177685</fullName>
    </submittedName>
</protein>
<dbReference type="GeneID" id="106177685"/>
<dbReference type="InParanoid" id="A0A1S3K0T5"/>
<accession>A0A1S3K0T5</accession>
<proteinExistence type="predicted"/>
<keyword evidence="1" id="KW-1185">Reference proteome</keyword>
<dbReference type="KEGG" id="lak:106177685"/>
<evidence type="ECO:0000313" key="2">
    <source>
        <dbReference type="RefSeq" id="XP_013415984.1"/>
    </source>
</evidence>
<dbReference type="AlphaFoldDB" id="A0A1S3K0T5"/>